<proteinExistence type="inferred from homology"/>
<sequence length="104" mass="11795">MTSVIQRVFMGSRLEPKEPIYTMNEVAEHCDVNSCWIVLWDKVYDVTDLLCMHPGGLDVIMENAGTDATVPFEDKGHSKFAISMIDKYYIGELAECDRRKKCGS</sequence>
<evidence type="ECO:0000259" key="5">
    <source>
        <dbReference type="PROSITE" id="PS50255"/>
    </source>
</evidence>
<protein>
    <recommendedName>
        <fullName evidence="5">Cytochrome b5 heme-binding domain-containing protein</fullName>
    </recommendedName>
</protein>
<accession>A0ABQ9EE06</accession>
<keyword evidence="3" id="KW-0408">Iron</keyword>
<feature type="domain" description="Cytochrome b5 heme-binding" evidence="5">
    <location>
        <begin position="18"/>
        <end position="94"/>
    </location>
</feature>
<dbReference type="Proteomes" id="UP001217089">
    <property type="component" value="Unassembled WGS sequence"/>
</dbReference>
<comment type="similarity">
    <text evidence="4">Belongs to the cytochrome b5 family.</text>
</comment>
<dbReference type="InterPro" id="IPR036400">
    <property type="entry name" value="Cyt_B5-like_heme/steroid_sf"/>
</dbReference>
<dbReference type="SMART" id="SM01117">
    <property type="entry name" value="Cyt-b5"/>
    <property type="match status" value="1"/>
</dbReference>
<dbReference type="PRINTS" id="PR00363">
    <property type="entry name" value="CYTOCHROMEB5"/>
</dbReference>
<comment type="caution">
    <text evidence="6">The sequence shown here is derived from an EMBL/GenBank/DDBJ whole genome shotgun (WGS) entry which is preliminary data.</text>
</comment>
<organism evidence="6 7">
    <name type="scientific">Tegillarca granosa</name>
    <name type="common">Malaysian cockle</name>
    <name type="synonym">Anadara granosa</name>
    <dbReference type="NCBI Taxonomy" id="220873"/>
    <lineage>
        <taxon>Eukaryota</taxon>
        <taxon>Metazoa</taxon>
        <taxon>Spiralia</taxon>
        <taxon>Lophotrochozoa</taxon>
        <taxon>Mollusca</taxon>
        <taxon>Bivalvia</taxon>
        <taxon>Autobranchia</taxon>
        <taxon>Pteriomorphia</taxon>
        <taxon>Arcoida</taxon>
        <taxon>Arcoidea</taxon>
        <taxon>Arcidae</taxon>
        <taxon>Tegillarca</taxon>
    </lineage>
</organism>
<dbReference type="Gene3D" id="3.10.120.10">
    <property type="entry name" value="Cytochrome b5-like heme/steroid binding domain"/>
    <property type="match status" value="1"/>
</dbReference>
<evidence type="ECO:0000256" key="4">
    <source>
        <dbReference type="ARBA" id="ARBA00038168"/>
    </source>
</evidence>
<dbReference type="PANTHER" id="PTHR19359:SF41">
    <property type="entry name" value="GEO08203P1"/>
    <property type="match status" value="1"/>
</dbReference>
<keyword evidence="2" id="KW-0479">Metal-binding</keyword>
<reference evidence="6 7" key="1">
    <citation type="submission" date="2022-12" db="EMBL/GenBank/DDBJ databases">
        <title>Chromosome-level genome of Tegillarca granosa.</title>
        <authorList>
            <person name="Kim J."/>
        </authorList>
    </citation>
    <scope>NUCLEOTIDE SEQUENCE [LARGE SCALE GENOMIC DNA]</scope>
    <source>
        <strain evidence="6">Teg-2019</strain>
        <tissue evidence="6">Adductor muscle</tissue>
    </source>
</reference>
<dbReference type="PANTHER" id="PTHR19359">
    <property type="entry name" value="CYTOCHROME B5"/>
    <property type="match status" value="1"/>
</dbReference>
<keyword evidence="7" id="KW-1185">Reference proteome</keyword>
<dbReference type="SUPFAM" id="SSF55856">
    <property type="entry name" value="Cytochrome b5-like heme/steroid binding domain"/>
    <property type="match status" value="1"/>
</dbReference>
<dbReference type="PROSITE" id="PS50255">
    <property type="entry name" value="CYTOCHROME_B5_2"/>
    <property type="match status" value="1"/>
</dbReference>
<dbReference type="Pfam" id="PF00173">
    <property type="entry name" value="Cyt-b5"/>
    <property type="match status" value="1"/>
</dbReference>
<keyword evidence="1" id="KW-0349">Heme</keyword>
<dbReference type="EMBL" id="JARBDR010000917">
    <property type="protein sequence ID" value="KAJ8303533.1"/>
    <property type="molecule type" value="Genomic_DNA"/>
</dbReference>
<evidence type="ECO:0000256" key="1">
    <source>
        <dbReference type="ARBA" id="ARBA00022617"/>
    </source>
</evidence>
<evidence type="ECO:0000256" key="2">
    <source>
        <dbReference type="ARBA" id="ARBA00022723"/>
    </source>
</evidence>
<dbReference type="InterPro" id="IPR050668">
    <property type="entry name" value="Cytochrome_b5"/>
</dbReference>
<gene>
    <name evidence="6" type="ORF">KUTeg_019929</name>
</gene>
<evidence type="ECO:0000313" key="7">
    <source>
        <dbReference type="Proteomes" id="UP001217089"/>
    </source>
</evidence>
<dbReference type="InterPro" id="IPR001199">
    <property type="entry name" value="Cyt_B5-like_heme/steroid-bd"/>
</dbReference>
<evidence type="ECO:0000313" key="6">
    <source>
        <dbReference type="EMBL" id="KAJ8303533.1"/>
    </source>
</evidence>
<evidence type="ECO:0000256" key="3">
    <source>
        <dbReference type="ARBA" id="ARBA00023004"/>
    </source>
</evidence>
<name>A0ABQ9EE06_TEGGR</name>